<proteinExistence type="predicted"/>
<name>A0A1M7T5T0_9BACT</name>
<sequence length="76" mass="8413">MNILSLLNSFFTSLRELGLMMISPMYTLLERLAPENLRFGSTTTVDAPEAKVLRLLAFGGPKKDIVLAGLPMGEWD</sequence>
<organism evidence="1 2">
    <name type="scientific">Desulfovibrio litoralis DSM 11393</name>
    <dbReference type="NCBI Taxonomy" id="1121455"/>
    <lineage>
        <taxon>Bacteria</taxon>
        <taxon>Pseudomonadati</taxon>
        <taxon>Thermodesulfobacteriota</taxon>
        <taxon>Desulfovibrionia</taxon>
        <taxon>Desulfovibrionales</taxon>
        <taxon>Desulfovibrionaceae</taxon>
        <taxon>Desulfovibrio</taxon>
    </lineage>
</organism>
<gene>
    <name evidence="1" type="ORF">SAMN02745728_01570</name>
</gene>
<protein>
    <submittedName>
        <fullName evidence="1">Uncharacterized protein</fullName>
    </submittedName>
</protein>
<keyword evidence="2" id="KW-1185">Reference proteome</keyword>
<dbReference type="RefSeq" id="WP_072697263.1">
    <property type="nucleotide sequence ID" value="NZ_FRDI01000007.1"/>
</dbReference>
<dbReference type="EMBL" id="FRDI01000007">
    <property type="protein sequence ID" value="SHN66047.1"/>
    <property type="molecule type" value="Genomic_DNA"/>
</dbReference>
<evidence type="ECO:0000313" key="1">
    <source>
        <dbReference type="EMBL" id="SHN66047.1"/>
    </source>
</evidence>
<evidence type="ECO:0000313" key="2">
    <source>
        <dbReference type="Proteomes" id="UP000186469"/>
    </source>
</evidence>
<accession>A0A1M7T5T0</accession>
<dbReference type="AlphaFoldDB" id="A0A1M7T5T0"/>
<reference evidence="1 2" key="1">
    <citation type="submission" date="2016-12" db="EMBL/GenBank/DDBJ databases">
        <authorList>
            <person name="Song W.-J."/>
            <person name="Kurnit D.M."/>
        </authorList>
    </citation>
    <scope>NUCLEOTIDE SEQUENCE [LARGE SCALE GENOMIC DNA]</scope>
    <source>
        <strain evidence="1 2">DSM 11393</strain>
    </source>
</reference>
<dbReference type="Proteomes" id="UP000186469">
    <property type="component" value="Unassembled WGS sequence"/>
</dbReference>